<gene>
    <name evidence="1" type="ORF">CDQ84_11025</name>
</gene>
<accession>A0A2K2FD31</accession>
<protein>
    <submittedName>
        <fullName evidence="1">Uncharacterized protein</fullName>
    </submittedName>
</protein>
<reference evidence="1 2" key="1">
    <citation type="submission" date="2017-06" db="EMBL/GenBank/DDBJ databases">
        <title>Investigating the central metabolism of Clostridium thermosuccinogenes.</title>
        <authorList>
            <person name="Koendjbiharie J.G."/>
            <person name="van Kranenburg R."/>
        </authorList>
    </citation>
    <scope>NUCLEOTIDE SEQUENCE [LARGE SCALE GENOMIC DNA]</scope>
    <source>
        <strain evidence="1 2">DSM 5806</strain>
    </source>
</reference>
<organism evidence="1 2">
    <name type="scientific">Clostridium thermosuccinogenes</name>
    <dbReference type="NCBI Taxonomy" id="84032"/>
    <lineage>
        <taxon>Bacteria</taxon>
        <taxon>Bacillati</taxon>
        <taxon>Bacillota</taxon>
        <taxon>Clostridia</taxon>
        <taxon>Eubacteriales</taxon>
        <taxon>Clostridiaceae</taxon>
        <taxon>Clostridium</taxon>
    </lineage>
</organism>
<evidence type="ECO:0000313" key="2">
    <source>
        <dbReference type="Proteomes" id="UP000236151"/>
    </source>
</evidence>
<dbReference type="EMBL" id="NIOJ01000027">
    <property type="protein sequence ID" value="PNT98477.1"/>
    <property type="molecule type" value="Genomic_DNA"/>
</dbReference>
<proteinExistence type="predicted"/>
<dbReference type="Proteomes" id="UP000236151">
    <property type="component" value="Unassembled WGS sequence"/>
</dbReference>
<evidence type="ECO:0000313" key="1">
    <source>
        <dbReference type="EMBL" id="PNT98477.1"/>
    </source>
</evidence>
<dbReference type="AlphaFoldDB" id="A0A2K2FD31"/>
<keyword evidence="2" id="KW-1185">Reference proteome</keyword>
<dbReference type="KEGG" id="cthd:CDO33_11860"/>
<name>A0A2K2FD31_9CLOT</name>
<comment type="caution">
    <text evidence="1">The sequence shown here is derived from an EMBL/GenBank/DDBJ whole genome shotgun (WGS) entry which is preliminary data.</text>
</comment>
<sequence length="86" mass="10355">MFILLSIRILSFGFMVTTKYLRSNLILPNWEQMHKHLHFTALLKSFPYAVSIFQSVKYSKKAYKLLLFWPPAGNRDFKLLLYEHFR</sequence>